<comment type="caution">
    <text evidence="1">The sequence shown here is derived from an EMBL/GenBank/DDBJ whole genome shotgun (WGS) entry which is preliminary data.</text>
</comment>
<dbReference type="PANTHER" id="PTHR10773:SF19">
    <property type="match status" value="1"/>
</dbReference>
<proteinExistence type="predicted"/>
<dbReference type="AlphaFoldDB" id="A0A8S4SNM1"/>
<evidence type="ECO:0000313" key="2">
    <source>
        <dbReference type="Proteomes" id="UP000838756"/>
    </source>
</evidence>
<evidence type="ECO:0000313" key="1">
    <source>
        <dbReference type="EMBL" id="CAH2268487.1"/>
    </source>
</evidence>
<dbReference type="OrthoDB" id="7362285at2759"/>
<gene>
    <name evidence="1" type="primary">jg16918</name>
    <name evidence="1" type="ORF">PAEG_LOCUS26840</name>
</gene>
<dbReference type="EMBL" id="CAKXAJ010026436">
    <property type="protein sequence ID" value="CAH2268487.1"/>
    <property type="molecule type" value="Genomic_DNA"/>
</dbReference>
<protein>
    <submittedName>
        <fullName evidence="1">Jg16918 protein</fullName>
    </submittedName>
</protein>
<dbReference type="PANTHER" id="PTHR10773">
    <property type="entry name" value="DNA-DIRECTED RNA POLYMERASES I, II, AND III SUBUNIT RPABC2"/>
    <property type="match status" value="1"/>
</dbReference>
<organism evidence="1 2">
    <name type="scientific">Pararge aegeria aegeria</name>
    <dbReference type="NCBI Taxonomy" id="348720"/>
    <lineage>
        <taxon>Eukaryota</taxon>
        <taxon>Metazoa</taxon>
        <taxon>Ecdysozoa</taxon>
        <taxon>Arthropoda</taxon>
        <taxon>Hexapoda</taxon>
        <taxon>Insecta</taxon>
        <taxon>Pterygota</taxon>
        <taxon>Neoptera</taxon>
        <taxon>Endopterygota</taxon>
        <taxon>Lepidoptera</taxon>
        <taxon>Glossata</taxon>
        <taxon>Ditrysia</taxon>
        <taxon>Papilionoidea</taxon>
        <taxon>Nymphalidae</taxon>
        <taxon>Satyrinae</taxon>
        <taxon>Satyrini</taxon>
        <taxon>Parargina</taxon>
        <taxon>Pararge</taxon>
    </lineage>
</organism>
<dbReference type="Proteomes" id="UP000838756">
    <property type="component" value="Unassembled WGS sequence"/>
</dbReference>
<reference evidence="1" key="1">
    <citation type="submission" date="2022-03" db="EMBL/GenBank/DDBJ databases">
        <authorList>
            <person name="Lindestad O."/>
        </authorList>
    </citation>
    <scope>NUCLEOTIDE SEQUENCE</scope>
</reference>
<accession>A0A8S4SNM1</accession>
<keyword evidence="2" id="KW-1185">Reference proteome</keyword>
<name>A0A8S4SNM1_9NEOP</name>
<sequence>MQKVLKTPHGETWHYTTPEKLAVYNLTIYESNTQTGYCNIWTEVDAHRGANEISTCLYNYLQEVDARGNVKTVLLYCDSCYGQNENKTMLTSESSAESTRRHTSSEICRQSFSEEMIEAKCLLFESVPQRKVKRKGEDTNSRNIEDIIRLLKGTEPDDIPIFVAPDLQKLPPVSFDHVDRAKTREHVEATVLNCKCPTTGPVPTSRGVTTGGLTEISMRNDKGGEWIPLYIYNVSKETTEKDVADYVLGMPAPYREMNDAFNRELEREREYDHQELDLVVQTYVPLLNYQQKEVYDTSMKAIDDENGGINFLDAPGGTGKTFLM</sequence>